<evidence type="ECO:0000256" key="1">
    <source>
        <dbReference type="SAM" id="SignalP"/>
    </source>
</evidence>
<keyword evidence="3" id="KW-1185">Reference proteome</keyword>
<reference evidence="2 3" key="1">
    <citation type="submission" date="2020-01" db="EMBL/GenBank/DDBJ databases">
        <title>Genomes of bacteria type strains.</title>
        <authorList>
            <person name="Chen J."/>
            <person name="Zhu S."/>
            <person name="Chen J."/>
        </authorList>
    </citation>
    <scope>NUCLEOTIDE SEQUENCE [LARGE SCALE GENOMIC DNA]</scope>
    <source>
        <strain evidence="2 3">KCTC 52919</strain>
    </source>
</reference>
<dbReference type="Proteomes" id="UP000476332">
    <property type="component" value="Unassembled WGS sequence"/>
</dbReference>
<evidence type="ECO:0008006" key="4">
    <source>
        <dbReference type="Google" id="ProtNLM"/>
    </source>
</evidence>
<feature type="signal peptide" evidence="1">
    <location>
        <begin position="1"/>
        <end position="22"/>
    </location>
</feature>
<organism evidence="2 3">
    <name type="scientific">Aurantimonas aggregata</name>
    <dbReference type="NCBI Taxonomy" id="2047720"/>
    <lineage>
        <taxon>Bacteria</taxon>
        <taxon>Pseudomonadati</taxon>
        <taxon>Pseudomonadota</taxon>
        <taxon>Alphaproteobacteria</taxon>
        <taxon>Hyphomicrobiales</taxon>
        <taxon>Aurantimonadaceae</taxon>
        <taxon>Aurantimonas</taxon>
    </lineage>
</organism>
<gene>
    <name evidence="2" type="ORF">GTW51_13860</name>
</gene>
<accession>A0A6L9MJ03</accession>
<dbReference type="AlphaFoldDB" id="A0A6L9MJ03"/>
<proteinExistence type="predicted"/>
<dbReference type="EMBL" id="JAAAMJ010000010">
    <property type="protein sequence ID" value="NDV87787.1"/>
    <property type="molecule type" value="Genomic_DNA"/>
</dbReference>
<sequence length="106" mass="10792">MTIPPPIIACLLIIMLPGMAGAATGGQAPAAQTVEGFDWSERPDESFEIVQVDCSGAAAQAAAQTGGQVLSVSSREEGGQTVCVVTVLVPGTDGGRPRKETVTIRP</sequence>
<dbReference type="RefSeq" id="WP_163044551.1">
    <property type="nucleotide sequence ID" value="NZ_JAAAMJ010000010.1"/>
</dbReference>
<keyword evidence="1" id="KW-0732">Signal</keyword>
<name>A0A6L9MJ03_9HYPH</name>
<comment type="caution">
    <text evidence="2">The sequence shown here is derived from an EMBL/GenBank/DDBJ whole genome shotgun (WGS) entry which is preliminary data.</text>
</comment>
<evidence type="ECO:0000313" key="3">
    <source>
        <dbReference type="Proteomes" id="UP000476332"/>
    </source>
</evidence>
<evidence type="ECO:0000313" key="2">
    <source>
        <dbReference type="EMBL" id="NDV87787.1"/>
    </source>
</evidence>
<protein>
    <recommendedName>
        <fullName evidence="4">Secreted protein</fullName>
    </recommendedName>
</protein>
<feature type="chain" id="PRO_5026851778" description="Secreted protein" evidence="1">
    <location>
        <begin position="23"/>
        <end position="106"/>
    </location>
</feature>